<evidence type="ECO:0000256" key="12">
    <source>
        <dbReference type="PROSITE-ProRule" id="PRU00464"/>
    </source>
</evidence>
<dbReference type="Gene3D" id="3.60.110.10">
    <property type="entry name" value="Carbon-nitrogen hydrolase"/>
    <property type="match status" value="1"/>
</dbReference>
<proteinExistence type="inferred from homology"/>
<feature type="binding site" evidence="10">
    <location>
        <position position="307"/>
    </location>
    <ligand>
        <name>substrate</name>
    </ligand>
</feature>
<keyword evidence="18" id="KW-1185">Reference proteome</keyword>
<dbReference type="EC" id="3.6.1.29" evidence="13"/>
<feature type="site" description="Important for induction of apoptosis" evidence="11">
    <location>
        <position position="394"/>
    </location>
</feature>
<keyword evidence="3 13" id="KW-0547">Nucleotide-binding</keyword>
<reference evidence="16 18" key="2">
    <citation type="journal article" date="2013" name="Nature">
        <title>Insights into bilaterian evolution from three spiralian genomes.</title>
        <authorList>
            <person name="Simakov O."/>
            <person name="Marletaz F."/>
            <person name="Cho S.J."/>
            <person name="Edsinger-Gonzales E."/>
            <person name="Havlak P."/>
            <person name="Hellsten U."/>
            <person name="Kuo D.H."/>
            <person name="Larsson T."/>
            <person name="Lv J."/>
            <person name="Arendt D."/>
            <person name="Savage R."/>
            <person name="Osoegawa K."/>
            <person name="de Jong P."/>
            <person name="Grimwood J."/>
            <person name="Chapman J.A."/>
            <person name="Shapiro H."/>
            <person name="Aerts A."/>
            <person name="Otillar R.P."/>
            <person name="Terry A.Y."/>
            <person name="Boore J.L."/>
            <person name="Grigoriev I.V."/>
            <person name="Lindberg D.R."/>
            <person name="Seaver E.C."/>
            <person name="Weisblat D.A."/>
            <person name="Putnam N.H."/>
            <person name="Rokhsar D.S."/>
        </authorList>
    </citation>
    <scope>NUCLEOTIDE SEQUENCE</scope>
    <source>
        <strain evidence="16 18">I ESC-2004</strain>
    </source>
</reference>
<dbReference type="InterPro" id="IPR045254">
    <property type="entry name" value="Nit1/2_C-N_Hydrolase"/>
</dbReference>
<dbReference type="PROSITE" id="PS51084">
    <property type="entry name" value="HIT_2"/>
    <property type="match status" value="1"/>
</dbReference>
<evidence type="ECO:0000313" key="18">
    <source>
        <dbReference type="Proteomes" id="UP000014760"/>
    </source>
</evidence>
<dbReference type="EnsemblMetazoa" id="CapteT196003">
    <property type="protein sequence ID" value="CapteP196003"/>
    <property type="gene ID" value="CapteG196003"/>
</dbReference>
<dbReference type="CDD" id="cd01275">
    <property type="entry name" value="FHIT"/>
    <property type="match status" value="1"/>
</dbReference>
<feature type="binding site" evidence="10">
    <location>
        <begin position="369"/>
        <end position="372"/>
    </location>
    <ligand>
        <name>substrate</name>
    </ligand>
</feature>
<dbReference type="Pfam" id="PF01230">
    <property type="entry name" value="HIT"/>
    <property type="match status" value="1"/>
</dbReference>
<evidence type="ECO:0000256" key="5">
    <source>
        <dbReference type="ARBA" id="ARBA00023268"/>
    </source>
</evidence>
<accession>R7VAM3</accession>
<dbReference type="InterPro" id="IPR001110">
    <property type="entry name" value="UPF0012_CS"/>
</dbReference>
<evidence type="ECO:0000256" key="2">
    <source>
        <dbReference type="ARBA" id="ARBA00011881"/>
    </source>
</evidence>
<evidence type="ECO:0000256" key="4">
    <source>
        <dbReference type="ARBA" id="ARBA00022801"/>
    </source>
</evidence>
<dbReference type="Proteomes" id="UP000014760">
    <property type="component" value="Unassembled WGS sequence"/>
</dbReference>
<dbReference type="STRING" id="283909.R7VAM3"/>
<dbReference type="GO" id="GO:0047710">
    <property type="term" value="F:bis(5'-adenosyl)-triphosphatase activity"/>
    <property type="evidence" value="ECO:0007669"/>
    <property type="project" value="UniProtKB-UniRule"/>
</dbReference>
<dbReference type="PANTHER" id="PTHR23088:SF27">
    <property type="entry name" value="DEAMINATED GLUTATHIONE AMIDASE"/>
    <property type="match status" value="1"/>
</dbReference>
<dbReference type="HOGENOM" id="CLU_030130_12_1_1"/>
<dbReference type="PANTHER" id="PTHR23088">
    <property type="entry name" value="NITRILASE-RELATED"/>
    <property type="match status" value="1"/>
</dbReference>
<evidence type="ECO:0000259" key="15">
    <source>
        <dbReference type="PROSITE" id="PS51084"/>
    </source>
</evidence>
<sequence length="428" mass="47588">MTSTPDKEHNFHVAKNLIQQAKDCHAKMVFLPECFDYVGESRAQTLSQAESLDGELMSRYGQLARDCDLWLSLGGFHEKANDGTDRIYNTHVVLDSSGNIRSTYRKIHLFDVDIAGGVRLKETDSTVPGFAITSPVSTPAGKVGLGICYDLRFPQLSLCLTQQGAQVLTYPSAFTVPTGQAHWQVLLRSRAIENQCYVIAAAQVGRHHAKRSSFGHSMVVDPWGKVIAKCQDKVDICIAELNFDLMKTIRAEMPVNSHQRPDLYGRLQALSPGTEEIESKAEYTFGQHSVKSSHVFYKTPLSIAFVNKKPVLPGHVLLAPIRRAERFSDLSPSEVSDLFQAVHKVSSVIEGQFGGTALTVAIQDGADAGQTVTHCHVHILPRKKGDFEDNDDVYDKLEKHDKEVMTSKWRTDEEMSKEATLIRKNFTS</sequence>
<evidence type="ECO:0000256" key="7">
    <source>
        <dbReference type="ARBA" id="ARBA00057461"/>
    </source>
</evidence>
<feature type="domain" description="CN hydrolase" evidence="14">
    <location>
        <begin position="1"/>
        <end position="243"/>
    </location>
</feature>
<feature type="binding site" evidence="10">
    <location>
        <position position="378"/>
    </location>
    <ligand>
        <name>substrate</name>
    </ligand>
</feature>
<feature type="active site" description="Tele-AMP-histidine intermediate" evidence="9">
    <location>
        <position position="376"/>
    </location>
</feature>
<dbReference type="InterPro" id="IPR011146">
    <property type="entry name" value="HIT-like"/>
</dbReference>
<evidence type="ECO:0000256" key="8">
    <source>
        <dbReference type="ARBA" id="ARBA00061127"/>
    </source>
</evidence>
<dbReference type="FunFam" id="3.60.110.10:FF:000005">
    <property type="entry name" value="nitrilase homolog 1 isoform X1"/>
    <property type="match status" value="1"/>
</dbReference>
<comment type="function">
    <text evidence="7">Cleaves A-5'-PPP-5'A to yield AMP and ADP.</text>
</comment>
<comment type="catalytic activity">
    <reaction evidence="6 13">
        <text>P(1),P(3)-bis(5'-adenosyl) triphosphate + H2O = AMP + ADP + 2 H(+)</text>
        <dbReference type="Rhea" id="RHEA:13893"/>
        <dbReference type="ChEBI" id="CHEBI:15377"/>
        <dbReference type="ChEBI" id="CHEBI:15378"/>
        <dbReference type="ChEBI" id="CHEBI:58529"/>
        <dbReference type="ChEBI" id="CHEBI:456215"/>
        <dbReference type="ChEBI" id="CHEBI:456216"/>
        <dbReference type="EC" id="3.6.1.29"/>
    </reaction>
</comment>
<reference evidence="18" key="1">
    <citation type="submission" date="2012-12" db="EMBL/GenBank/DDBJ databases">
        <authorList>
            <person name="Hellsten U."/>
            <person name="Grimwood J."/>
            <person name="Chapman J.A."/>
            <person name="Shapiro H."/>
            <person name="Aerts A."/>
            <person name="Otillar R.P."/>
            <person name="Terry A.Y."/>
            <person name="Boore J.L."/>
            <person name="Simakov O."/>
            <person name="Marletaz F."/>
            <person name="Cho S.-J."/>
            <person name="Edsinger-Gonzales E."/>
            <person name="Havlak P."/>
            <person name="Kuo D.-H."/>
            <person name="Larsson T."/>
            <person name="Lv J."/>
            <person name="Arendt D."/>
            <person name="Savage R."/>
            <person name="Osoegawa K."/>
            <person name="de Jong P."/>
            <person name="Lindberg D.R."/>
            <person name="Seaver E.C."/>
            <person name="Weisblat D.A."/>
            <person name="Putnam N.H."/>
            <person name="Grigoriev I.V."/>
            <person name="Rokhsar D.S."/>
        </authorList>
    </citation>
    <scope>NUCLEOTIDE SEQUENCE</scope>
    <source>
        <strain evidence="18">I ESC-2004</strain>
    </source>
</reference>
<evidence type="ECO:0000256" key="9">
    <source>
        <dbReference type="PIRSR" id="PIRSR639383-1"/>
    </source>
</evidence>
<dbReference type="Pfam" id="PF00795">
    <property type="entry name" value="CN_hydrolase"/>
    <property type="match status" value="1"/>
</dbReference>
<feature type="domain" description="HIT" evidence="15">
    <location>
        <begin position="282"/>
        <end position="389"/>
    </location>
</feature>
<evidence type="ECO:0000256" key="1">
    <source>
        <dbReference type="ARBA" id="ARBA00001936"/>
    </source>
</evidence>
<comment type="cofactor">
    <cofactor evidence="1 13">
        <name>Mn(2+)</name>
        <dbReference type="ChEBI" id="CHEBI:29035"/>
    </cofactor>
</comment>
<comment type="subunit">
    <text evidence="2">Homotetramer.</text>
</comment>
<dbReference type="SUPFAM" id="SSF56317">
    <property type="entry name" value="Carbon-nitrogen hydrolase"/>
    <property type="match status" value="1"/>
</dbReference>
<protein>
    <recommendedName>
        <fullName evidence="13">Bis(5'-adenosyl)-triphosphatase</fullName>
        <ecNumber evidence="13">3.6.1.29</ecNumber>
    </recommendedName>
</protein>
<reference evidence="17" key="3">
    <citation type="submission" date="2015-06" db="UniProtKB">
        <authorList>
            <consortium name="EnsemblMetazoa"/>
        </authorList>
    </citation>
    <scope>IDENTIFICATION</scope>
</reference>
<feature type="binding site" evidence="10">
    <location>
        <position position="363"/>
    </location>
    <ligand>
        <name>substrate</name>
    </ligand>
</feature>
<dbReference type="Gene3D" id="3.30.428.10">
    <property type="entry name" value="HIT-like"/>
    <property type="match status" value="1"/>
</dbReference>
<dbReference type="GO" id="GO:0016811">
    <property type="term" value="F:hydrolase activity, acting on carbon-nitrogen (but not peptide) bonds, in linear amides"/>
    <property type="evidence" value="ECO:0007669"/>
    <property type="project" value="InterPro"/>
</dbReference>
<feature type="short sequence motif" description="Histidine triad motif" evidence="12">
    <location>
        <begin position="374"/>
        <end position="378"/>
    </location>
</feature>
<dbReference type="CDD" id="cd07572">
    <property type="entry name" value="nit"/>
    <property type="match status" value="1"/>
</dbReference>
<dbReference type="EMBL" id="AMQN01004434">
    <property type="status" value="NOT_ANNOTATED_CDS"/>
    <property type="molecule type" value="Genomic_DNA"/>
</dbReference>
<dbReference type="InterPro" id="IPR003010">
    <property type="entry name" value="C-N_Hydrolase"/>
</dbReference>
<keyword evidence="4 13" id="KW-0378">Hydrolase</keyword>
<evidence type="ECO:0000256" key="10">
    <source>
        <dbReference type="PIRSR" id="PIRSR639383-2"/>
    </source>
</evidence>
<evidence type="ECO:0000256" key="3">
    <source>
        <dbReference type="ARBA" id="ARBA00022741"/>
    </source>
</evidence>
<dbReference type="GO" id="GO:0000166">
    <property type="term" value="F:nucleotide binding"/>
    <property type="evidence" value="ECO:0007669"/>
    <property type="project" value="UniProtKB-KW"/>
</dbReference>
<evidence type="ECO:0000259" key="14">
    <source>
        <dbReference type="PROSITE" id="PS50263"/>
    </source>
</evidence>
<dbReference type="AlphaFoldDB" id="R7VAM3"/>
<gene>
    <name evidence="16" type="ORF">CAPTEDRAFT_196003</name>
</gene>
<dbReference type="PROSITE" id="PS50263">
    <property type="entry name" value="CN_HYDROLASE"/>
    <property type="match status" value="1"/>
</dbReference>
<dbReference type="PROSITE" id="PS01227">
    <property type="entry name" value="UPF0012"/>
    <property type="match status" value="1"/>
</dbReference>
<organism evidence="16">
    <name type="scientific">Capitella teleta</name>
    <name type="common">Polychaete worm</name>
    <dbReference type="NCBI Taxonomy" id="283909"/>
    <lineage>
        <taxon>Eukaryota</taxon>
        <taxon>Metazoa</taxon>
        <taxon>Spiralia</taxon>
        <taxon>Lophotrochozoa</taxon>
        <taxon>Annelida</taxon>
        <taxon>Polychaeta</taxon>
        <taxon>Sedentaria</taxon>
        <taxon>Scolecida</taxon>
        <taxon>Capitellidae</taxon>
        <taxon>Capitella</taxon>
    </lineage>
</organism>
<dbReference type="SUPFAM" id="SSF54197">
    <property type="entry name" value="HIT-like"/>
    <property type="match status" value="1"/>
</dbReference>
<dbReference type="OMA" id="GWHNKKR"/>
<evidence type="ECO:0000256" key="13">
    <source>
        <dbReference type="RuleBase" id="RU366076"/>
    </source>
</evidence>
<comment type="similarity">
    <text evidence="8">In the N-terminal section; belongs to the UPF0012 family.</text>
</comment>
<dbReference type="InterPro" id="IPR036526">
    <property type="entry name" value="C-N_Hydrolase_sf"/>
</dbReference>
<dbReference type="InterPro" id="IPR039383">
    <property type="entry name" value="FHIT"/>
</dbReference>
<dbReference type="InterPro" id="IPR036265">
    <property type="entry name" value="HIT-like_sf"/>
</dbReference>
<dbReference type="EMBL" id="KB293500">
    <property type="protein sequence ID" value="ELU15893.1"/>
    <property type="molecule type" value="Genomic_DNA"/>
</dbReference>
<dbReference type="FunFam" id="3.30.428.10:FF:000011">
    <property type="entry name" value="Fragile histidine triad"/>
    <property type="match status" value="1"/>
</dbReference>
<dbReference type="OrthoDB" id="680339at2759"/>
<evidence type="ECO:0000313" key="17">
    <source>
        <dbReference type="EnsemblMetazoa" id="CapteP196003"/>
    </source>
</evidence>
<dbReference type="FunCoup" id="R7VAM3">
    <property type="interactions" value="635"/>
</dbReference>
<evidence type="ECO:0000256" key="6">
    <source>
        <dbReference type="ARBA" id="ARBA00047780"/>
    </source>
</evidence>
<keyword evidence="5" id="KW-0511">Multifunctional enzyme</keyword>
<feature type="binding site" evidence="10">
    <location>
        <position position="288"/>
    </location>
    <ligand>
        <name>substrate</name>
    </ligand>
</feature>
<evidence type="ECO:0000313" key="16">
    <source>
        <dbReference type="EMBL" id="ELU15893.1"/>
    </source>
</evidence>
<evidence type="ECO:0000256" key="11">
    <source>
        <dbReference type="PIRSR" id="PIRSR639383-3"/>
    </source>
</evidence>
<name>R7VAM3_CAPTE</name>